<gene>
    <name evidence="2" type="ORF">E0F88_08620</name>
</gene>
<protein>
    <submittedName>
        <fullName evidence="2">NUDIX domain-containing protein</fullName>
    </submittedName>
</protein>
<organism evidence="2 3">
    <name type="scientific">Dyadobacter psychrotolerans</name>
    <dbReference type="NCBI Taxonomy" id="2541721"/>
    <lineage>
        <taxon>Bacteria</taxon>
        <taxon>Pseudomonadati</taxon>
        <taxon>Bacteroidota</taxon>
        <taxon>Cytophagia</taxon>
        <taxon>Cytophagales</taxon>
        <taxon>Spirosomataceae</taxon>
        <taxon>Dyadobacter</taxon>
    </lineage>
</organism>
<keyword evidence="3" id="KW-1185">Reference proteome</keyword>
<sequence length="179" mass="20773">MKRNSLLTLLNTYTTSDKTEQTMCQEIKDFVNSNPECFERTLLSGHVTASGWIVSEDRAQVLLMHHRKLDRWFQPGGHCDGDSDVLEVAKKEVEEETGLQSFKLVQEGIFDVDIHLIPANSKDQAHYHYDIRFLFEAHPDQELVINIESKDVRWIRVQEIQNLNDSESIMRMVRKTTAL</sequence>
<proteinExistence type="predicted"/>
<dbReference type="PANTHER" id="PTHR43736">
    <property type="entry name" value="ADP-RIBOSE PYROPHOSPHATASE"/>
    <property type="match status" value="1"/>
</dbReference>
<dbReference type="InterPro" id="IPR000086">
    <property type="entry name" value="NUDIX_hydrolase_dom"/>
</dbReference>
<dbReference type="Proteomes" id="UP000294850">
    <property type="component" value="Unassembled WGS sequence"/>
</dbReference>
<dbReference type="SUPFAM" id="SSF55811">
    <property type="entry name" value="Nudix"/>
    <property type="match status" value="1"/>
</dbReference>
<accession>A0A4R5DVX9</accession>
<dbReference type="AlphaFoldDB" id="A0A4R5DVX9"/>
<name>A0A4R5DVX9_9BACT</name>
<evidence type="ECO:0000313" key="2">
    <source>
        <dbReference type="EMBL" id="TDE16301.1"/>
    </source>
</evidence>
<dbReference type="Gene3D" id="3.90.79.10">
    <property type="entry name" value="Nucleoside Triphosphate Pyrophosphohydrolase"/>
    <property type="match status" value="1"/>
</dbReference>
<dbReference type="PANTHER" id="PTHR43736:SF1">
    <property type="entry name" value="DIHYDRONEOPTERIN TRIPHOSPHATE DIPHOSPHATASE"/>
    <property type="match status" value="1"/>
</dbReference>
<evidence type="ECO:0000313" key="3">
    <source>
        <dbReference type="Proteomes" id="UP000294850"/>
    </source>
</evidence>
<feature type="domain" description="Nudix hydrolase" evidence="1">
    <location>
        <begin position="44"/>
        <end position="177"/>
    </location>
</feature>
<dbReference type="Pfam" id="PF00293">
    <property type="entry name" value="NUDIX"/>
    <property type="match status" value="1"/>
</dbReference>
<dbReference type="InterPro" id="IPR015797">
    <property type="entry name" value="NUDIX_hydrolase-like_dom_sf"/>
</dbReference>
<evidence type="ECO:0000259" key="1">
    <source>
        <dbReference type="PROSITE" id="PS51462"/>
    </source>
</evidence>
<dbReference type="RefSeq" id="WP_131957835.1">
    <property type="nucleotide sequence ID" value="NZ_SMFL01000003.1"/>
</dbReference>
<dbReference type="CDD" id="cd03674">
    <property type="entry name" value="NUDIX_Hydrolase"/>
    <property type="match status" value="1"/>
</dbReference>
<dbReference type="OrthoDB" id="9787880at2"/>
<dbReference type="EMBL" id="SMFL01000003">
    <property type="protein sequence ID" value="TDE16301.1"/>
    <property type="molecule type" value="Genomic_DNA"/>
</dbReference>
<comment type="caution">
    <text evidence="2">The sequence shown here is derived from an EMBL/GenBank/DDBJ whole genome shotgun (WGS) entry which is preliminary data.</text>
</comment>
<reference evidence="2 3" key="1">
    <citation type="submission" date="2019-03" db="EMBL/GenBank/DDBJ databases">
        <title>Dyadobacter AR-3-6 sp. nov., isolated from arctic soil.</title>
        <authorList>
            <person name="Chaudhary D.K."/>
        </authorList>
    </citation>
    <scope>NUCLEOTIDE SEQUENCE [LARGE SCALE GENOMIC DNA]</scope>
    <source>
        <strain evidence="2 3">AR-3-6</strain>
    </source>
</reference>
<dbReference type="PROSITE" id="PS51462">
    <property type="entry name" value="NUDIX"/>
    <property type="match status" value="1"/>
</dbReference>